<comment type="caution">
    <text evidence="2">The sequence shown here is derived from an EMBL/GenBank/DDBJ whole genome shotgun (WGS) entry which is preliminary data.</text>
</comment>
<evidence type="ECO:0000256" key="1">
    <source>
        <dbReference type="SAM" id="Phobius"/>
    </source>
</evidence>
<reference evidence="2 3" key="1">
    <citation type="journal article" date="2015" name="Genome Biol. Evol.">
        <title>Comparative Genomics of a Bacterivorous Green Alga Reveals Evolutionary Causalities and Consequences of Phago-Mixotrophic Mode of Nutrition.</title>
        <authorList>
            <person name="Burns J.A."/>
            <person name="Paasch A."/>
            <person name="Narechania A."/>
            <person name="Kim E."/>
        </authorList>
    </citation>
    <scope>NUCLEOTIDE SEQUENCE [LARGE SCALE GENOMIC DNA]</scope>
    <source>
        <strain evidence="2 3">PLY_AMNH</strain>
    </source>
</reference>
<dbReference type="EMBL" id="LGRX02021850">
    <property type="protein sequence ID" value="KAK3256241.1"/>
    <property type="molecule type" value="Genomic_DNA"/>
</dbReference>
<accession>A0AAE0FAL9</accession>
<protein>
    <submittedName>
        <fullName evidence="2">Uncharacterized protein</fullName>
    </submittedName>
</protein>
<proteinExistence type="predicted"/>
<keyword evidence="1" id="KW-0812">Transmembrane</keyword>
<evidence type="ECO:0000313" key="2">
    <source>
        <dbReference type="EMBL" id="KAK3256241.1"/>
    </source>
</evidence>
<name>A0AAE0FAL9_9CHLO</name>
<keyword evidence="3" id="KW-1185">Reference proteome</keyword>
<gene>
    <name evidence="2" type="ORF">CYMTET_34614</name>
</gene>
<keyword evidence="1" id="KW-1133">Transmembrane helix</keyword>
<dbReference type="AlphaFoldDB" id="A0AAE0FAL9"/>
<evidence type="ECO:0000313" key="3">
    <source>
        <dbReference type="Proteomes" id="UP001190700"/>
    </source>
</evidence>
<dbReference type="Proteomes" id="UP001190700">
    <property type="component" value="Unassembled WGS sequence"/>
</dbReference>
<keyword evidence="1" id="KW-0472">Membrane</keyword>
<organism evidence="2 3">
    <name type="scientific">Cymbomonas tetramitiformis</name>
    <dbReference type="NCBI Taxonomy" id="36881"/>
    <lineage>
        <taxon>Eukaryota</taxon>
        <taxon>Viridiplantae</taxon>
        <taxon>Chlorophyta</taxon>
        <taxon>Pyramimonadophyceae</taxon>
        <taxon>Pyramimonadales</taxon>
        <taxon>Pyramimonadaceae</taxon>
        <taxon>Cymbomonas</taxon>
    </lineage>
</organism>
<sequence length="142" mass="15953">MYRVWTIFNVDVPEEKDEDMSCFAGPIDTFGVFFFKLGSVAILWSMLALITLGYSFLVGKFGAHRMKKVMTRITQAPARFVFKRLLPEKLVQRIFSTVSSGAHGKPGNLETLEEDLQGAVPLLDTLPWGGRCVPEDLQLPEE</sequence>
<feature type="transmembrane region" description="Helical" evidence="1">
    <location>
        <begin position="41"/>
        <end position="63"/>
    </location>
</feature>
<feature type="non-terminal residue" evidence="2">
    <location>
        <position position="142"/>
    </location>
</feature>